<dbReference type="AlphaFoldDB" id="U3CFM8"/>
<evidence type="ECO:0000313" key="1">
    <source>
        <dbReference type="EMBL" id="GAD77098.1"/>
    </source>
</evidence>
<dbReference type="EMBL" id="BATL01000062">
    <property type="protein sequence ID" value="GAD77098.1"/>
    <property type="molecule type" value="Genomic_DNA"/>
</dbReference>
<gene>
    <name evidence="1" type="ORF">VAZ01S_062_00010</name>
</gene>
<keyword evidence="2" id="KW-1185">Reference proteome</keyword>
<comment type="caution">
    <text evidence="1">The sequence shown here is derived from an EMBL/GenBank/DDBJ whole genome shotgun (WGS) entry which is preliminary data.</text>
</comment>
<dbReference type="RefSeq" id="WP_021710841.1">
    <property type="nucleotide sequence ID" value="NZ_BAOB01000191.1"/>
</dbReference>
<dbReference type="InterPro" id="IPR049796">
    <property type="entry name" value="CdiI_Ct-like"/>
</dbReference>
<organism evidence="1 2">
    <name type="scientific">Vibrio azureus NBRC 104587</name>
    <dbReference type="NCBI Taxonomy" id="1219077"/>
    <lineage>
        <taxon>Bacteria</taxon>
        <taxon>Pseudomonadati</taxon>
        <taxon>Pseudomonadota</taxon>
        <taxon>Gammaproteobacteria</taxon>
        <taxon>Vibrionales</taxon>
        <taxon>Vibrionaceae</taxon>
        <taxon>Vibrio</taxon>
    </lineage>
</organism>
<dbReference type="Proteomes" id="UP000016567">
    <property type="component" value="Unassembled WGS sequence"/>
</dbReference>
<protein>
    <submittedName>
        <fullName evidence="1">Uncharacterized protein</fullName>
    </submittedName>
</protein>
<accession>U3CFM8</accession>
<dbReference type="eggNOG" id="ENOG5033B91">
    <property type="taxonomic scope" value="Bacteria"/>
</dbReference>
<name>U3CFM8_9VIBR</name>
<sequence>MSEYQRVTPVTKEAAEIRLNLAKGEELCLLLLALCDLEDWKWVQNVYLKYIYDDDLWVASAAITGIGHLARVSGQLDKKIVVKSLTDLAAVKPNLEGKVCDTISDIDMFL</sequence>
<reference evidence="1 2" key="1">
    <citation type="submission" date="2013-09" db="EMBL/GenBank/DDBJ databases">
        <title>Whole genome shotgun sequence of Vibrio azureus NBRC 104587.</title>
        <authorList>
            <person name="Isaki S."/>
            <person name="Hosoyama A."/>
            <person name="Numata M."/>
            <person name="Hashimoto M."/>
            <person name="Hosoyama Y."/>
            <person name="Tsuchikane K."/>
            <person name="Noguchi M."/>
            <person name="Hirakata S."/>
            <person name="Ichikawa N."/>
            <person name="Ohji S."/>
            <person name="Yamazoe A."/>
            <person name="Fujita N."/>
        </authorList>
    </citation>
    <scope>NUCLEOTIDE SEQUENCE [LARGE SCALE GENOMIC DNA]</scope>
    <source>
        <strain evidence="1 2">NBRC 104587</strain>
    </source>
</reference>
<dbReference type="OrthoDB" id="3695133at2"/>
<proteinExistence type="predicted"/>
<dbReference type="CDD" id="cd20694">
    <property type="entry name" value="CdiI_Ct-like"/>
    <property type="match status" value="1"/>
</dbReference>
<evidence type="ECO:0000313" key="2">
    <source>
        <dbReference type="Proteomes" id="UP000016567"/>
    </source>
</evidence>
<dbReference type="STRING" id="1219077.VAZ01S_062_00010"/>